<evidence type="ECO:0000259" key="1">
    <source>
        <dbReference type="PROSITE" id="PS51283"/>
    </source>
</evidence>
<dbReference type="Pfam" id="PF06337">
    <property type="entry name" value="DUSP"/>
    <property type="match status" value="1"/>
</dbReference>
<evidence type="ECO:0000313" key="2">
    <source>
        <dbReference type="EMBL" id="KAI6658471.1"/>
    </source>
</evidence>
<organism evidence="2 3">
    <name type="scientific">Oopsacas minuta</name>
    <dbReference type="NCBI Taxonomy" id="111878"/>
    <lineage>
        <taxon>Eukaryota</taxon>
        <taxon>Metazoa</taxon>
        <taxon>Porifera</taxon>
        <taxon>Hexactinellida</taxon>
        <taxon>Hexasterophora</taxon>
        <taxon>Lyssacinosida</taxon>
        <taxon>Leucopsacidae</taxon>
        <taxon>Oopsacas</taxon>
    </lineage>
</organism>
<sequence>MQDSNIEAELVFTPNLYVGIRQMKENLFNELTRDVTDLRERALILEVICQFCEDIRCELDKCSQELFSILDLDNIYWRRRPKYMNKSLTAFDQFFHQQIYTILPKNPGNHCLNICIVNTLDGNHPYFYLRHPLPDLKVQHERIERLKKDRFIVGEYCYLLNRDWYSKWLNHVKTYNSNVLQDNLKEIGPISNEISNSVSIQDIVYCQTNLFIQLSEPVWILLLSWYGLSNRSIVFRRQILSCEDGQVELENTLIHLPCYSDPDTDRYEVLGFRYEETIESVLSKIRVVFRIPIQSQLLLYTRPNEWTEWVHISGEIISAKDLFDRVQLLIIKKTVNDWSLSISPCYL</sequence>
<dbReference type="GO" id="GO:0004843">
    <property type="term" value="F:cysteine-type deubiquitinase activity"/>
    <property type="evidence" value="ECO:0007669"/>
    <property type="project" value="InterPro"/>
</dbReference>
<accession>A0AAV7KBM5</accession>
<evidence type="ECO:0000313" key="3">
    <source>
        <dbReference type="Proteomes" id="UP001165289"/>
    </source>
</evidence>
<feature type="domain" description="DUSP" evidence="1">
    <location>
        <begin position="134"/>
        <end position="239"/>
    </location>
</feature>
<dbReference type="PROSITE" id="PS51283">
    <property type="entry name" value="DUSP"/>
    <property type="match status" value="1"/>
</dbReference>
<protein>
    <submittedName>
        <fullName evidence="2">Ubiquitin carboxyl-terminal hydrolase 4</fullName>
    </submittedName>
</protein>
<dbReference type="InterPro" id="IPR006615">
    <property type="entry name" value="Pept_C19_DUSP"/>
</dbReference>
<dbReference type="EMBL" id="JAKMXF010000088">
    <property type="protein sequence ID" value="KAI6658471.1"/>
    <property type="molecule type" value="Genomic_DNA"/>
</dbReference>
<gene>
    <name evidence="2" type="ORF">LOD99_15271</name>
</gene>
<keyword evidence="3" id="KW-1185">Reference proteome</keyword>
<name>A0AAV7KBM5_9METZ</name>
<proteinExistence type="predicted"/>
<dbReference type="InterPro" id="IPR035927">
    <property type="entry name" value="DUSP-like_sf"/>
</dbReference>
<dbReference type="Proteomes" id="UP001165289">
    <property type="component" value="Unassembled WGS sequence"/>
</dbReference>
<dbReference type="Gene3D" id="3.30.2230.10">
    <property type="entry name" value="DUSP-like"/>
    <property type="match status" value="1"/>
</dbReference>
<dbReference type="SUPFAM" id="SSF143791">
    <property type="entry name" value="DUSP-like"/>
    <property type="match status" value="1"/>
</dbReference>
<dbReference type="AlphaFoldDB" id="A0AAV7KBM5"/>
<keyword evidence="2" id="KW-0378">Hydrolase</keyword>
<reference evidence="2 3" key="1">
    <citation type="journal article" date="2023" name="BMC Biol.">
        <title>The compact genome of the sponge Oopsacas minuta (Hexactinellida) is lacking key metazoan core genes.</title>
        <authorList>
            <person name="Santini S."/>
            <person name="Schenkelaars Q."/>
            <person name="Jourda C."/>
            <person name="Duchesne M."/>
            <person name="Belahbib H."/>
            <person name="Rocher C."/>
            <person name="Selva M."/>
            <person name="Riesgo A."/>
            <person name="Vervoort M."/>
            <person name="Leys S.P."/>
            <person name="Kodjabachian L."/>
            <person name="Le Bivic A."/>
            <person name="Borchiellini C."/>
            <person name="Claverie J.M."/>
            <person name="Renard E."/>
        </authorList>
    </citation>
    <scope>NUCLEOTIDE SEQUENCE [LARGE SCALE GENOMIC DNA]</scope>
    <source>
        <strain evidence="2">SPO-2</strain>
    </source>
</reference>
<comment type="caution">
    <text evidence="2">The sequence shown here is derived from an EMBL/GenBank/DDBJ whole genome shotgun (WGS) entry which is preliminary data.</text>
</comment>